<dbReference type="AlphaFoldDB" id="A0AAV8U0S6"/>
<name>A0AAV8U0S6_9ROSI</name>
<accession>A0AAV8U0S6</accession>
<dbReference type="PANTHER" id="PTHR45728:SF3">
    <property type="entry name" value="ACETYL-COA CARBOXYLASE"/>
    <property type="match status" value="1"/>
</dbReference>
<dbReference type="EMBL" id="JAIWQS010000002">
    <property type="protein sequence ID" value="KAJ8771953.1"/>
    <property type="molecule type" value="Genomic_DNA"/>
</dbReference>
<dbReference type="InterPro" id="IPR013537">
    <property type="entry name" value="AcCoA_COase_cen"/>
</dbReference>
<dbReference type="PANTHER" id="PTHR45728">
    <property type="entry name" value="ACETYL-COA CARBOXYLASE, ISOFORM A"/>
    <property type="match status" value="1"/>
</dbReference>
<dbReference type="GO" id="GO:0005524">
    <property type="term" value="F:ATP binding"/>
    <property type="evidence" value="ECO:0007669"/>
    <property type="project" value="InterPro"/>
</dbReference>
<comment type="caution">
    <text evidence="2">The sequence shown here is derived from an EMBL/GenBank/DDBJ whole genome shotgun (WGS) entry which is preliminary data.</text>
</comment>
<organism evidence="2 3">
    <name type="scientific">Erythroxylum novogranatense</name>
    <dbReference type="NCBI Taxonomy" id="1862640"/>
    <lineage>
        <taxon>Eukaryota</taxon>
        <taxon>Viridiplantae</taxon>
        <taxon>Streptophyta</taxon>
        <taxon>Embryophyta</taxon>
        <taxon>Tracheophyta</taxon>
        <taxon>Spermatophyta</taxon>
        <taxon>Magnoliopsida</taxon>
        <taxon>eudicotyledons</taxon>
        <taxon>Gunneridae</taxon>
        <taxon>Pentapetalae</taxon>
        <taxon>rosids</taxon>
        <taxon>fabids</taxon>
        <taxon>Malpighiales</taxon>
        <taxon>Erythroxylaceae</taxon>
        <taxon>Erythroxylum</taxon>
    </lineage>
</organism>
<dbReference type="Proteomes" id="UP001159364">
    <property type="component" value="Linkage Group LG02"/>
</dbReference>
<evidence type="ECO:0000259" key="1">
    <source>
        <dbReference type="Pfam" id="PF08326"/>
    </source>
</evidence>
<dbReference type="GO" id="GO:0006633">
    <property type="term" value="P:fatty acid biosynthetic process"/>
    <property type="evidence" value="ECO:0007669"/>
    <property type="project" value="InterPro"/>
</dbReference>
<keyword evidence="3" id="KW-1185">Reference proteome</keyword>
<evidence type="ECO:0000313" key="2">
    <source>
        <dbReference type="EMBL" id="KAJ8771953.1"/>
    </source>
</evidence>
<reference evidence="2 3" key="1">
    <citation type="submission" date="2021-09" db="EMBL/GenBank/DDBJ databases">
        <title>Genomic insights and catalytic innovation underlie evolution of tropane alkaloids biosynthesis.</title>
        <authorList>
            <person name="Wang Y.-J."/>
            <person name="Tian T."/>
            <person name="Huang J.-P."/>
            <person name="Huang S.-X."/>
        </authorList>
    </citation>
    <scope>NUCLEOTIDE SEQUENCE [LARGE SCALE GENOMIC DNA]</scope>
    <source>
        <strain evidence="2">KIB-2018</strain>
        <tissue evidence="2">Leaf</tissue>
    </source>
</reference>
<dbReference type="InterPro" id="IPR049076">
    <property type="entry name" value="ACCA"/>
</dbReference>
<protein>
    <recommendedName>
        <fullName evidence="1">Acetyl-CoA carboxylase central domain-containing protein</fullName>
    </recommendedName>
</protein>
<sequence length="209" mass="23261">MSEGQAMQAGELIARLDLDDPSAVRKAESFHGSFPILGPPTAISGKVHQRCAASLNAARMILAGYDHNIEEVVQNLLSCLDSPELPFLQWQECLAVLATRLPKDLRNSLESTYRQFEGISSIQNINFPAKLLRGVLEAHLSSCPEKEKGAQERLVEPLMSVVKSYEGGRESHARVIVQSLFEEYLSVEELFSDNIQMVHLIFRHSVKTS</sequence>
<dbReference type="Pfam" id="PF08326">
    <property type="entry name" value="ACC_central"/>
    <property type="match status" value="1"/>
</dbReference>
<evidence type="ECO:0000313" key="3">
    <source>
        <dbReference type="Proteomes" id="UP001159364"/>
    </source>
</evidence>
<dbReference type="GO" id="GO:0003989">
    <property type="term" value="F:acetyl-CoA carboxylase activity"/>
    <property type="evidence" value="ECO:0007669"/>
    <property type="project" value="InterPro"/>
</dbReference>
<proteinExistence type="predicted"/>
<gene>
    <name evidence="2" type="ORF">K2173_027130</name>
</gene>
<feature type="domain" description="Acetyl-CoA carboxylase central" evidence="1">
    <location>
        <begin position="17"/>
        <end position="203"/>
    </location>
</feature>